<dbReference type="EMBL" id="LXQA010779860">
    <property type="protein sequence ID" value="MCI70646.1"/>
    <property type="molecule type" value="Genomic_DNA"/>
</dbReference>
<reference evidence="1 2" key="1">
    <citation type="journal article" date="2018" name="Front. Plant Sci.">
        <title>Red Clover (Trifolium pratense) and Zigzag Clover (T. medium) - A Picture of Genomic Similarities and Differences.</title>
        <authorList>
            <person name="Dluhosova J."/>
            <person name="Istvanek J."/>
            <person name="Nedelnik J."/>
            <person name="Repkova J."/>
        </authorList>
    </citation>
    <scope>NUCLEOTIDE SEQUENCE [LARGE SCALE GENOMIC DNA]</scope>
    <source>
        <strain evidence="2">cv. 10/8</strain>
        <tissue evidence="1">Leaf</tissue>
    </source>
</reference>
<feature type="non-terminal residue" evidence="1">
    <location>
        <position position="24"/>
    </location>
</feature>
<evidence type="ECO:0000313" key="1">
    <source>
        <dbReference type="EMBL" id="MCI70646.1"/>
    </source>
</evidence>
<comment type="caution">
    <text evidence="1">The sequence shown here is derived from an EMBL/GenBank/DDBJ whole genome shotgun (WGS) entry which is preliminary data.</text>
</comment>
<protein>
    <submittedName>
        <fullName evidence="1">Uncharacterized protein</fullName>
    </submittedName>
</protein>
<keyword evidence="2" id="KW-1185">Reference proteome</keyword>
<organism evidence="1 2">
    <name type="scientific">Trifolium medium</name>
    <dbReference type="NCBI Taxonomy" id="97028"/>
    <lineage>
        <taxon>Eukaryota</taxon>
        <taxon>Viridiplantae</taxon>
        <taxon>Streptophyta</taxon>
        <taxon>Embryophyta</taxon>
        <taxon>Tracheophyta</taxon>
        <taxon>Spermatophyta</taxon>
        <taxon>Magnoliopsida</taxon>
        <taxon>eudicotyledons</taxon>
        <taxon>Gunneridae</taxon>
        <taxon>Pentapetalae</taxon>
        <taxon>rosids</taxon>
        <taxon>fabids</taxon>
        <taxon>Fabales</taxon>
        <taxon>Fabaceae</taxon>
        <taxon>Papilionoideae</taxon>
        <taxon>50 kb inversion clade</taxon>
        <taxon>NPAAA clade</taxon>
        <taxon>Hologalegina</taxon>
        <taxon>IRL clade</taxon>
        <taxon>Trifolieae</taxon>
        <taxon>Trifolium</taxon>
    </lineage>
</organism>
<dbReference type="Proteomes" id="UP000265520">
    <property type="component" value="Unassembled WGS sequence"/>
</dbReference>
<name>A0A392UE04_9FABA</name>
<evidence type="ECO:0000313" key="2">
    <source>
        <dbReference type="Proteomes" id="UP000265520"/>
    </source>
</evidence>
<sequence length="24" mass="2671">MTYAQTLRLTTAASFWSEGRVPLA</sequence>
<proteinExistence type="predicted"/>
<dbReference type="AlphaFoldDB" id="A0A392UE04"/>
<accession>A0A392UE04</accession>